<gene>
    <name evidence="2" type="ORF">BDA96_09G221400</name>
</gene>
<reference evidence="2" key="2">
    <citation type="submission" date="2020-10" db="EMBL/GenBank/DDBJ databases">
        <authorList>
            <person name="Cooper E.A."/>
            <person name="Brenton Z.W."/>
            <person name="Flinn B.S."/>
            <person name="Jenkins J."/>
            <person name="Shu S."/>
            <person name="Flowers D."/>
            <person name="Luo F."/>
            <person name="Wang Y."/>
            <person name="Xia P."/>
            <person name="Barry K."/>
            <person name="Daum C."/>
            <person name="Lipzen A."/>
            <person name="Yoshinaga Y."/>
            <person name="Schmutz J."/>
            <person name="Saski C."/>
            <person name="Vermerris W."/>
            <person name="Kresovich S."/>
        </authorList>
    </citation>
    <scope>NUCLEOTIDE SEQUENCE</scope>
</reference>
<protein>
    <submittedName>
        <fullName evidence="2">Uncharacterized protein</fullName>
    </submittedName>
</protein>
<sequence>MTFTDNSSADPYHNPNSKSNQNTAQITAPPLLLSCSPRAVAQYCNSPIPTSLPPVARGLQWKQRHKGKSPGVPARQTCTRGGQLQVLPQEAAAAGTHRRQATVGRDQQWRL</sequence>
<organism evidence="2 3">
    <name type="scientific">Sorghum bicolor</name>
    <name type="common">Sorghum</name>
    <name type="synonym">Sorghum vulgare</name>
    <dbReference type="NCBI Taxonomy" id="4558"/>
    <lineage>
        <taxon>Eukaryota</taxon>
        <taxon>Viridiplantae</taxon>
        <taxon>Streptophyta</taxon>
        <taxon>Embryophyta</taxon>
        <taxon>Tracheophyta</taxon>
        <taxon>Spermatophyta</taxon>
        <taxon>Magnoliopsida</taxon>
        <taxon>Liliopsida</taxon>
        <taxon>Poales</taxon>
        <taxon>Poaceae</taxon>
        <taxon>PACMAD clade</taxon>
        <taxon>Panicoideae</taxon>
        <taxon>Andropogonodae</taxon>
        <taxon>Andropogoneae</taxon>
        <taxon>Sorghinae</taxon>
        <taxon>Sorghum</taxon>
    </lineage>
</organism>
<reference evidence="2" key="1">
    <citation type="journal article" date="2019" name="BMC Genomics">
        <title>A new reference genome for Sorghum bicolor reveals high levels of sequence similarity between sweet and grain genotypes: implications for the genetics of sugar metabolism.</title>
        <authorList>
            <person name="Cooper E.A."/>
            <person name="Brenton Z.W."/>
            <person name="Flinn B.S."/>
            <person name="Jenkins J."/>
            <person name="Shu S."/>
            <person name="Flowers D."/>
            <person name="Luo F."/>
            <person name="Wang Y."/>
            <person name="Xia P."/>
            <person name="Barry K."/>
            <person name="Daum C."/>
            <person name="Lipzen A."/>
            <person name="Yoshinaga Y."/>
            <person name="Schmutz J."/>
            <person name="Saski C."/>
            <person name="Vermerris W."/>
            <person name="Kresovich S."/>
        </authorList>
    </citation>
    <scope>NUCLEOTIDE SEQUENCE</scope>
</reference>
<dbReference type="EMBL" id="CM027688">
    <property type="protein sequence ID" value="KAG0518946.1"/>
    <property type="molecule type" value="Genomic_DNA"/>
</dbReference>
<evidence type="ECO:0000313" key="3">
    <source>
        <dbReference type="Proteomes" id="UP000807115"/>
    </source>
</evidence>
<name>A0A921QEG9_SORBI</name>
<dbReference type="Proteomes" id="UP000807115">
    <property type="component" value="Chromosome 9"/>
</dbReference>
<feature type="region of interest" description="Disordered" evidence="1">
    <location>
        <begin position="1"/>
        <end position="25"/>
    </location>
</feature>
<evidence type="ECO:0000313" key="2">
    <source>
        <dbReference type="EMBL" id="KAG0518946.1"/>
    </source>
</evidence>
<proteinExistence type="predicted"/>
<comment type="caution">
    <text evidence="2">The sequence shown here is derived from an EMBL/GenBank/DDBJ whole genome shotgun (WGS) entry which is preliminary data.</text>
</comment>
<evidence type="ECO:0000256" key="1">
    <source>
        <dbReference type="SAM" id="MobiDB-lite"/>
    </source>
</evidence>
<dbReference type="AlphaFoldDB" id="A0A921QEG9"/>
<accession>A0A921QEG9</accession>
<feature type="region of interest" description="Disordered" evidence="1">
    <location>
        <begin position="91"/>
        <end position="111"/>
    </location>
</feature>